<evidence type="ECO:0000313" key="3">
    <source>
        <dbReference type="EMBL" id="MBE9041279.1"/>
    </source>
</evidence>
<comment type="caution">
    <text evidence="3">The sequence shown here is derived from an EMBL/GenBank/DDBJ whole genome shotgun (WGS) entry which is preliminary data.</text>
</comment>
<protein>
    <submittedName>
        <fullName evidence="3">Lasso peptide biosynthesis B2 protein</fullName>
    </submittedName>
</protein>
<evidence type="ECO:0000313" key="4">
    <source>
        <dbReference type="Proteomes" id="UP000621799"/>
    </source>
</evidence>
<dbReference type="Proteomes" id="UP000621799">
    <property type="component" value="Unassembled WGS sequence"/>
</dbReference>
<feature type="transmembrane region" description="Helical" evidence="1">
    <location>
        <begin position="21"/>
        <end position="44"/>
    </location>
</feature>
<dbReference type="EMBL" id="JADEXN010000173">
    <property type="protein sequence ID" value="MBE9041279.1"/>
    <property type="molecule type" value="Genomic_DNA"/>
</dbReference>
<gene>
    <name evidence="3" type="ORF">IQ235_10855</name>
</gene>
<name>A0A928VX94_9CYAN</name>
<dbReference type="RefSeq" id="WP_264321495.1">
    <property type="nucleotide sequence ID" value="NZ_JADEXN010000173.1"/>
</dbReference>
<dbReference type="InterPro" id="IPR032708">
    <property type="entry name" value="McjB_C"/>
</dbReference>
<evidence type="ECO:0000259" key="2">
    <source>
        <dbReference type="Pfam" id="PF13471"/>
    </source>
</evidence>
<reference evidence="3" key="1">
    <citation type="submission" date="2020-10" db="EMBL/GenBank/DDBJ databases">
        <authorList>
            <person name="Castelo-Branco R."/>
            <person name="Eusebio N."/>
            <person name="Adriana R."/>
            <person name="Vieira A."/>
            <person name="Brugerolle De Fraissinette N."/>
            <person name="Rezende De Castro R."/>
            <person name="Schneider M.P."/>
            <person name="Vasconcelos V."/>
            <person name="Leao P.N."/>
        </authorList>
    </citation>
    <scope>NUCLEOTIDE SEQUENCE</scope>
    <source>
        <strain evidence="3">LEGE 11467</strain>
    </source>
</reference>
<dbReference type="NCBIfam" id="NF033537">
    <property type="entry name" value="lasso_biosyn_B2"/>
    <property type="match status" value="1"/>
</dbReference>
<keyword evidence="4" id="KW-1185">Reference proteome</keyword>
<keyword evidence="1" id="KW-0472">Membrane</keyword>
<keyword evidence="1" id="KW-1133">Transmembrane helix</keyword>
<accession>A0A928VX94</accession>
<dbReference type="AlphaFoldDB" id="A0A928VX94"/>
<dbReference type="InterPro" id="IPR053521">
    <property type="entry name" value="McjB-like"/>
</dbReference>
<sequence length="147" mass="16798">MQQWLKFVRLGWRDRQLLVRTFALLGLVRLGLWLLPFLTLQGLLDRISRPSPSFEKTNPRELDKIVWAVNQSSRYTPGGAKCLARALTTGTIMRRHGYSPQLKIGVAKGDRGQFEAHAWIEDRGRVVVGRLNDLSRFTPMPSLEGDR</sequence>
<feature type="domain" description="Microcin J25-processing protein McjB C-terminal" evidence="2">
    <location>
        <begin position="35"/>
        <end position="140"/>
    </location>
</feature>
<evidence type="ECO:0000256" key="1">
    <source>
        <dbReference type="SAM" id="Phobius"/>
    </source>
</evidence>
<proteinExistence type="predicted"/>
<dbReference type="Pfam" id="PF13471">
    <property type="entry name" value="Transglut_core3"/>
    <property type="match status" value="1"/>
</dbReference>
<organism evidence="3 4">
    <name type="scientific">Zarconia navalis LEGE 11467</name>
    <dbReference type="NCBI Taxonomy" id="1828826"/>
    <lineage>
        <taxon>Bacteria</taxon>
        <taxon>Bacillati</taxon>
        <taxon>Cyanobacteriota</taxon>
        <taxon>Cyanophyceae</taxon>
        <taxon>Oscillatoriophycideae</taxon>
        <taxon>Oscillatoriales</taxon>
        <taxon>Oscillatoriales incertae sedis</taxon>
        <taxon>Zarconia</taxon>
        <taxon>Zarconia navalis</taxon>
    </lineage>
</organism>
<keyword evidence="1" id="KW-0812">Transmembrane</keyword>